<dbReference type="GO" id="GO:0016740">
    <property type="term" value="F:transferase activity"/>
    <property type="evidence" value="ECO:0007669"/>
    <property type="project" value="UniProtKB-KW"/>
</dbReference>
<evidence type="ECO:0000313" key="4">
    <source>
        <dbReference type="Proteomes" id="UP000270697"/>
    </source>
</evidence>
<proteinExistence type="predicted"/>
<evidence type="ECO:0000313" key="1">
    <source>
        <dbReference type="EMBL" id="RKT83457.1"/>
    </source>
</evidence>
<dbReference type="Pfam" id="PF08843">
    <property type="entry name" value="AbiEii"/>
    <property type="match status" value="1"/>
</dbReference>
<dbReference type="RefSeq" id="WP_170210201.1">
    <property type="nucleotide sequence ID" value="NZ_FOUP01000005.1"/>
</dbReference>
<dbReference type="EMBL" id="FOUP01000005">
    <property type="protein sequence ID" value="SFN51893.1"/>
    <property type="molecule type" value="Genomic_DNA"/>
</dbReference>
<organism evidence="2 3">
    <name type="scientific">Saccharopolyspora antimicrobica</name>
    <dbReference type="NCBI Taxonomy" id="455193"/>
    <lineage>
        <taxon>Bacteria</taxon>
        <taxon>Bacillati</taxon>
        <taxon>Actinomycetota</taxon>
        <taxon>Actinomycetes</taxon>
        <taxon>Pseudonocardiales</taxon>
        <taxon>Pseudonocardiaceae</taxon>
        <taxon>Saccharopolyspora</taxon>
    </lineage>
</organism>
<accession>A0A1I4ZPC1</accession>
<dbReference type="AlphaFoldDB" id="A0A1I4ZPC1"/>
<reference evidence="2 3" key="1">
    <citation type="submission" date="2016-10" db="EMBL/GenBank/DDBJ databases">
        <authorList>
            <person name="de Groot N.N."/>
        </authorList>
    </citation>
    <scope>NUCLEOTIDE SEQUENCE [LARGE SCALE GENOMIC DNA]</scope>
    <source>
        <strain evidence="2 3">CPCC 201259</strain>
    </source>
</reference>
<reference evidence="1 4" key="2">
    <citation type="submission" date="2018-10" db="EMBL/GenBank/DDBJ databases">
        <title>Sequencing the genomes of 1000 actinobacteria strains.</title>
        <authorList>
            <person name="Klenk H.-P."/>
        </authorList>
    </citation>
    <scope>NUCLEOTIDE SEQUENCE [LARGE SCALE GENOMIC DNA]</scope>
    <source>
        <strain evidence="1 4">DSM 45119</strain>
    </source>
</reference>
<protein>
    <submittedName>
        <fullName evidence="1 2">Nucleotidyltransferase component of viral defense system</fullName>
    </submittedName>
</protein>
<dbReference type="Proteomes" id="UP000270697">
    <property type="component" value="Unassembled WGS sequence"/>
</dbReference>
<keyword evidence="4" id="KW-1185">Reference proteome</keyword>
<name>A0A1I4ZPC1_9PSEU</name>
<dbReference type="InterPro" id="IPR014942">
    <property type="entry name" value="AbiEii"/>
</dbReference>
<keyword evidence="2" id="KW-0808">Transferase</keyword>
<sequence length="301" mass="33799">MNKYGSPHALQKAVGDRARRLAREHGVTSTELVNRFFLQRLLARVFRDDTEGWLLKGGQALLVRYQGARHSRDIDLLFRDDDRGLSQALEALRRAAASDLGDHVSFEFVDSTDQIQGRPSRKVRFAAMVGLKEMTTVSVDLVVGLAPLGEPVAQRLRPVLGIEFDEHVQVRLYPLTDHIADKICAMYERHRGRPSSRVKDLVDLVVIALREEVDGLSAQLAIRREVARRQHSGTDIELPEAFTVPDPASWAKGYRSEARTVVGLEQYRTLGQAQPLAELFISPLLVETVPGRWHPGTLSWN</sequence>
<evidence type="ECO:0000313" key="3">
    <source>
        <dbReference type="Proteomes" id="UP000199398"/>
    </source>
</evidence>
<dbReference type="STRING" id="455193.SAMN05421805_10557"/>
<dbReference type="EMBL" id="RBXX01000002">
    <property type="protein sequence ID" value="RKT83457.1"/>
    <property type="molecule type" value="Genomic_DNA"/>
</dbReference>
<gene>
    <name evidence="1" type="ORF">ATL45_1740</name>
    <name evidence="2" type="ORF">SAMN05421805_10557</name>
</gene>
<evidence type="ECO:0000313" key="2">
    <source>
        <dbReference type="EMBL" id="SFN51893.1"/>
    </source>
</evidence>
<dbReference type="Proteomes" id="UP000199398">
    <property type="component" value="Unassembled WGS sequence"/>
</dbReference>